<keyword evidence="2" id="KW-0732">Signal</keyword>
<dbReference type="InterPro" id="IPR005064">
    <property type="entry name" value="BUG"/>
</dbReference>
<feature type="signal peptide" evidence="2">
    <location>
        <begin position="1"/>
        <end position="28"/>
    </location>
</feature>
<dbReference type="RefSeq" id="WP_053171182.1">
    <property type="nucleotide sequence ID" value="NZ_LFYT02000004.1"/>
</dbReference>
<evidence type="ECO:0000313" key="4">
    <source>
        <dbReference type="Proteomes" id="UP000037507"/>
    </source>
</evidence>
<dbReference type="InterPro" id="IPR042100">
    <property type="entry name" value="Bug_dom1"/>
</dbReference>
<sequence>MNIIRHLTRRALGLAALSMALLSPGLQAQDKPPLKILVGFPPGGSADVLARMVADALRDDFGTIVVDNKPGAGGRIALNMTKAAKPDGQTVIILPSGPMVLFPHVYKKLDYDAVKDFTPISQIARFQFGVVSGPASNVKNVAEMAAKAKTDPTSASYGTPGAGTLPHFMGVLLEQSASIKLNHIPFQGGAPANNALLGGHIGYKFDVVSETAELHRAGKVRIIAVTGGQRDPQVPEVPTLQESGINMDATAWFAMYGPAGLSAEALSRLEKAMMKMARNPAMKEKMVKLGYESIGSSSAELAAAQKTDLDRWEKPIKATGVQLD</sequence>
<proteinExistence type="inferred from homology"/>
<dbReference type="SUPFAM" id="SSF53850">
    <property type="entry name" value="Periplasmic binding protein-like II"/>
    <property type="match status" value="1"/>
</dbReference>
<dbReference type="PANTHER" id="PTHR42928">
    <property type="entry name" value="TRICARBOXYLATE-BINDING PROTEIN"/>
    <property type="match status" value="1"/>
</dbReference>
<dbReference type="OrthoDB" id="8686127at2"/>
<dbReference type="Proteomes" id="UP000037507">
    <property type="component" value="Unassembled WGS sequence"/>
</dbReference>
<evidence type="ECO:0000256" key="2">
    <source>
        <dbReference type="SAM" id="SignalP"/>
    </source>
</evidence>
<gene>
    <name evidence="3" type="ORF">H663_004520</name>
</gene>
<dbReference type="Pfam" id="PF03401">
    <property type="entry name" value="TctC"/>
    <property type="match status" value="1"/>
</dbReference>
<dbReference type="PANTHER" id="PTHR42928:SF5">
    <property type="entry name" value="BLR1237 PROTEIN"/>
    <property type="match status" value="1"/>
</dbReference>
<comment type="similarity">
    <text evidence="1">Belongs to the UPF0065 (bug) family.</text>
</comment>
<accession>A0A2T7UGB3</accession>
<dbReference type="STRING" id="1293045.H663_06790"/>
<evidence type="ECO:0000256" key="1">
    <source>
        <dbReference type="ARBA" id="ARBA00006987"/>
    </source>
</evidence>
<dbReference type="AlphaFoldDB" id="A0A2T7UGB3"/>
<evidence type="ECO:0008006" key="5">
    <source>
        <dbReference type="Google" id="ProtNLM"/>
    </source>
</evidence>
<feature type="chain" id="PRO_5015512940" description="ABC transporter substrate-binding protein" evidence="2">
    <location>
        <begin position="29"/>
        <end position="324"/>
    </location>
</feature>
<organism evidence="3 4">
    <name type="scientific">Limnohabitans planktonicus II-D5</name>
    <dbReference type="NCBI Taxonomy" id="1293045"/>
    <lineage>
        <taxon>Bacteria</taxon>
        <taxon>Pseudomonadati</taxon>
        <taxon>Pseudomonadota</taxon>
        <taxon>Betaproteobacteria</taxon>
        <taxon>Burkholderiales</taxon>
        <taxon>Comamonadaceae</taxon>
        <taxon>Limnohabitans</taxon>
    </lineage>
</organism>
<keyword evidence="4" id="KW-1185">Reference proteome</keyword>
<evidence type="ECO:0000313" key="3">
    <source>
        <dbReference type="EMBL" id="PVE43745.1"/>
    </source>
</evidence>
<protein>
    <recommendedName>
        <fullName evidence="5">ABC transporter substrate-binding protein</fullName>
    </recommendedName>
</protein>
<dbReference type="EMBL" id="LFYT02000004">
    <property type="protein sequence ID" value="PVE43745.1"/>
    <property type="molecule type" value="Genomic_DNA"/>
</dbReference>
<dbReference type="Gene3D" id="3.40.190.10">
    <property type="entry name" value="Periplasmic binding protein-like II"/>
    <property type="match status" value="1"/>
</dbReference>
<dbReference type="Gene3D" id="3.40.190.150">
    <property type="entry name" value="Bordetella uptake gene, domain 1"/>
    <property type="match status" value="1"/>
</dbReference>
<reference evidence="3" key="1">
    <citation type="submission" date="2017-04" db="EMBL/GenBank/DDBJ databases">
        <title>Unexpected and diverse lifestyles within the genus Limnohabitans.</title>
        <authorList>
            <person name="Kasalicky V."/>
            <person name="Mehrshad M."/>
            <person name="Andrei S.-A."/>
            <person name="Salcher M."/>
            <person name="Kratochvilova H."/>
            <person name="Simek K."/>
            <person name="Ghai R."/>
        </authorList>
    </citation>
    <scope>NUCLEOTIDE SEQUENCE [LARGE SCALE GENOMIC DNA]</scope>
    <source>
        <strain evidence="3">II-D5</strain>
    </source>
</reference>
<name>A0A2T7UGB3_9BURK</name>
<comment type="caution">
    <text evidence="3">The sequence shown here is derived from an EMBL/GenBank/DDBJ whole genome shotgun (WGS) entry which is preliminary data.</text>
</comment>
<dbReference type="PIRSF" id="PIRSF017082">
    <property type="entry name" value="YflP"/>
    <property type="match status" value="1"/>
</dbReference>